<dbReference type="SUPFAM" id="SSF51905">
    <property type="entry name" value="FAD/NAD(P)-binding domain"/>
    <property type="match status" value="1"/>
</dbReference>
<keyword evidence="8" id="KW-1185">Reference proteome</keyword>
<comment type="similarity">
    <text evidence="2">Belongs to the FMO family.</text>
</comment>
<proteinExistence type="inferred from homology"/>
<dbReference type="GO" id="GO:0004499">
    <property type="term" value="F:N,N-dimethylaniline monooxygenase activity"/>
    <property type="evidence" value="ECO:0007669"/>
    <property type="project" value="InterPro"/>
</dbReference>
<evidence type="ECO:0000256" key="2">
    <source>
        <dbReference type="ARBA" id="ARBA00009183"/>
    </source>
</evidence>
<dbReference type="HOGENOM" id="CLU_015676_1_0_1"/>
<evidence type="ECO:0008006" key="9">
    <source>
        <dbReference type="Google" id="ProtNLM"/>
    </source>
</evidence>
<dbReference type="FunFam" id="3.50.50.60:FF:000023">
    <property type="entry name" value="Dimethylaniline monooxygenase [N-oxide-forming]"/>
    <property type="match status" value="1"/>
</dbReference>
<dbReference type="PRINTS" id="PR00411">
    <property type="entry name" value="PNDRDTASEI"/>
</dbReference>
<reference evidence="7 8" key="1">
    <citation type="submission" date="2014-04" db="EMBL/GenBank/DDBJ databases">
        <title>Evolutionary Origins and Diversification of the Mycorrhizal Mutualists.</title>
        <authorList>
            <consortium name="DOE Joint Genome Institute"/>
            <consortium name="Mycorrhizal Genomics Consortium"/>
            <person name="Kohler A."/>
            <person name="Kuo A."/>
            <person name="Nagy L.G."/>
            <person name="Floudas D."/>
            <person name="Copeland A."/>
            <person name="Barry K.W."/>
            <person name="Cichocki N."/>
            <person name="Veneault-Fourrey C."/>
            <person name="LaButti K."/>
            <person name="Lindquist E.A."/>
            <person name="Lipzen A."/>
            <person name="Lundell T."/>
            <person name="Morin E."/>
            <person name="Murat C."/>
            <person name="Riley R."/>
            <person name="Ohm R."/>
            <person name="Sun H."/>
            <person name="Tunlid A."/>
            <person name="Henrissat B."/>
            <person name="Grigoriev I.V."/>
            <person name="Hibbett D.S."/>
            <person name="Martin F."/>
        </authorList>
    </citation>
    <scope>NUCLEOTIDE SEQUENCE [LARGE SCALE GENOMIC DNA]</scope>
    <source>
        <strain evidence="7 8">FD-317 M1</strain>
    </source>
</reference>
<dbReference type="GO" id="GO:0050660">
    <property type="term" value="F:flavin adenine dinucleotide binding"/>
    <property type="evidence" value="ECO:0007669"/>
    <property type="project" value="InterPro"/>
</dbReference>
<dbReference type="InterPro" id="IPR036188">
    <property type="entry name" value="FAD/NAD-bd_sf"/>
</dbReference>
<dbReference type="PANTHER" id="PTHR43539:SF68">
    <property type="entry name" value="FLAVIN-BINDING MONOOXYGENASE-LIKE PROTEIN (AFU_ORTHOLOGUE AFUA_4G09220)"/>
    <property type="match status" value="1"/>
</dbReference>
<evidence type="ECO:0000313" key="7">
    <source>
        <dbReference type="EMBL" id="KIK59264.1"/>
    </source>
</evidence>
<evidence type="ECO:0000256" key="1">
    <source>
        <dbReference type="ARBA" id="ARBA00001974"/>
    </source>
</evidence>
<dbReference type="Pfam" id="PF13738">
    <property type="entry name" value="Pyr_redox_3"/>
    <property type="match status" value="1"/>
</dbReference>
<evidence type="ECO:0000256" key="5">
    <source>
        <dbReference type="ARBA" id="ARBA00022857"/>
    </source>
</evidence>
<dbReference type="EMBL" id="KN834780">
    <property type="protein sequence ID" value="KIK59264.1"/>
    <property type="molecule type" value="Genomic_DNA"/>
</dbReference>
<evidence type="ECO:0000256" key="6">
    <source>
        <dbReference type="ARBA" id="ARBA00023002"/>
    </source>
</evidence>
<dbReference type="InterPro" id="IPR020946">
    <property type="entry name" value="Flavin_mOase-like"/>
</dbReference>
<dbReference type="PANTHER" id="PTHR43539">
    <property type="entry name" value="FLAVIN-BINDING MONOOXYGENASE-LIKE PROTEIN (AFU_ORTHOLOGUE AFUA_4G09220)"/>
    <property type="match status" value="1"/>
</dbReference>
<gene>
    <name evidence="7" type="ORF">GYMLUDRAFT_245340</name>
</gene>
<dbReference type="InterPro" id="IPR050982">
    <property type="entry name" value="Auxin_biosynth/cation_transpt"/>
</dbReference>
<keyword evidence="6" id="KW-0560">Oxidoreductase</keyword>
<comment type="cofactor">
    <cofactor evidence="1">
        <name>FAD</name>
        <dbReference type="ChEBI" id="CHEBI:57692"/>
    </cofactor>
</comment>
<keyword evidence="5" id="KW-0521">NADP</keyword>
<name>A0A0D0C9W2_9AGAR</name>
<sequence length="583" mass="65091">MVTIPYKGVATAWMAEFSECLFRRDANSTTLLFHPDGWLRDFLVFQWDLRTLHGHDKISSYLSLHIHNSSLFDFQLASDNYFKPSSGPAPGTVTAGFTFSTPIANGRGFINLMQTGSASGKWKASTVFMTLDSLKGLEEPNAEGNIYHSRSPTWTEARTSRWQAAEKGPEVLIIGAGQNGLQVAARFRQMQISALVIERNDRVGDTWRRRYPSLMLHTPRQHHSLLYQPFPQNWPIWTPGEKLADWLEQYAISQDLLVWTKSSVVPPPVYDRETKRWTVSVNKAGDLVTVYPKHIVIATGTLGEPYMPTFHGQDLFQGQILHSATFRGGSHFTGKRCVVVGTGNSGADIALDLSIHGAQSVTIIQRSSTCVQPAGMIADRLLTTYPTHQPVEVSDFRVFATPVRRVFEILAHQRKNAKTWEKEMEFLERLREAGMQVDLGPDDAGVLGLVWSRFGGFWMDVGCGERIISGEIQIKSGVQIKKFSENSLAFDDGSTIEADVVIFATGYRSMQENLEKLLGETVINQTKRLPYGIIDEEGEIPAGYRSTGHPGLWFAPGAFPNSRVQSKYLGIQIQALELGYMSL</sequence>
<dbReference type="Proteomes" id="UP000053593">
    <property type="component" value="Unassembled WGS sequence"/>
</dbReference>
<accession>A0A0D0C9W2</accession>
<organism evidence="7 8">
    <name type="scientific">Collybiopsis luxurians FD-317 M1</name>
    <dbReference type="NCBI Taxonomy" id="944289"/>
    <lineage>
        <taxon>Eukaryota</taxon>
        <taxon>Fungi</taxon>
        <taxon>Dikarya</taxon>
        <taxon>Basidiomycota</taxon>
        <taxon>Agaricomycotina</taxon>
        <taxon>Agaricomycetes</taxon>
        <taxon>Agaricomycetidae</taxon>
        <taxon>Agaricales</taxon>
        <taxon>Marasmiineae</taxon>
        <taxon>Omphalotaceae</taxon>
        <taxon>Collybiopsis</taxon>
        <taxon>Collybiopsis luxurians</taxon>
    </lineage>
</organism>
<dbReference type="GO" id="GO:0050661">
    <property type="term" value="F:NADP binding"/>
    <property type="evidence" value="ECO:0007669"/>
    <property type="project" value="InterPro"/>
</dbReference>
<dbReference type="AlphaFoldDB" id="A0A0D0C9W2"/>
<evidence type="ECO:0000313" key="8">
    <source>
        <dbReference type="Proteomes" id="UP000053593"/>
    </source>
</evidence>
<protein>
    <recommendedName>
        <fullName evidence="9">FAD/NAD(P)-binding domain-containing protein</fullName>
    </recommendedName>
</protein>
<dbReference type="OrthoDB" id="74360at2759"/>
<keyword evidence="3" id="KW-0285">Flavoprotein</keyword>
<dbReference type="Gene3D" id="3.50.50.60">
    <property type="entry name" value="FAD/NAD(P)-binding domain"/>
    <property type="match status" value="2"/>
</dbReference>
<keyword evidence="4" id="KW-0274">FAD</keyword>
<evidence type="ECO:0000256" key="4">
    <source>
        <dbReference type="ARBA" id="ARBA00022827"/>
    </source>
</evidence>
<evidence type="ECO:0000256" key="3">
    <source>
        <dbReference type="ARBA" id="ARBA00022630"/>
    </source>
</evidence>
<dbReference type="Pfam" id="PF00743">
    <property type="entry name" value="FMO-like"/>
    <property type="match status" value="1"/>
</dbReference>